<dbReference type="Proteomes" id="UP000015103">
    <property type="component" value="Unassembled WGS sequence"/>
</dbReference>
<dbReference type="AlphaFoldDB" id="T1HUD9"/>
<accession>T1HUD9</accession>
<organism evidence="1 2">
    <name type="scientific">Rhodnius prolixus</name>
    <name type="common">Triatomid bug</name>
    <dbReference type="NCBI Taxonomy" id="13249"/>
    <lineage>
        <taxon>Eukaryota</taxon>
        <taxon>Metazoa</taxon>
        <taxon>Ecdysozoa</taxon>
        <taxon>Arthropoda</taxon>
        <taxon>Hexapoda</taxon>
        <taxon>Insecta</taxon>
        <taxon>Pterygota</taxon>
        <taxon>Neoptera</taxon>
        <taxon>Paraneoptera</taxon>
        <taxon>Hemiptera</taxon>
        <taxon>Heteroptera</taxon>
        <taxon>Panheteroptera</taxon>
        <taxon>Cimicomorpha</taxon>
        <taxon>Reduviidae</taxon>
        <taxon>Triatominae</taxon>
        <taxon>Rhodnius</taxon>
    </lineage>
</organism>
<proteinExistence type="predicted"/>
<evidence type="ECO:0000313" key="2">
    <source>
        <dbReference type="Proteomes" id="UP000015103"/>
    </source>
</evidence>
<evidence type="ECO:0000313" key="1">
    <source>
        <dbReference type="EnsemblMetazoa" id="RPRC007659-PA"/>
    </source>
</evidence>
<dbReference type="VEuPathDB" id="VectorBase:RPRC007659"/>
<name>T1HUD9_RHOPR</name>
<dbReference type="EnsemblMetazoa" id="RPRC007659-RA">
    <property type="protein sequence ID" value="RPRC007659-PA"/>
    <property type="gene ID" value="RPRC007659"/>
</dbReference>
<sequence>MDLLKLTELFITILLTTSNCHTISPISTNNKWFPRDLTSDQGLHSLLGSIDDKLRIIDSVRFSINRIETTMARMSSKVESIESQLSTVQTSMHIKMREVYEVS</sequence>
<reference evidence="1" key="1">
    <citation type="submission" date="2015-05" db="UniProtKB">
        <authorList>
            <consortium name="EnsemblMetazoa"/>
        </authorList>
    </citation>
    <scope>IDENTIFICATION</scope>
</reference>
<protein>
    <submittedName>
        <fullName evidence="1">Uncharacterized protein</fullName>
    </submittedName>
</protein>
<dbReference type="InParanoid" id="T1HUD9"/>
<keyword evidence="2" id="KW-1185">Reference proteome</keyword>
<dbReference type="EMBL" id="ACPB03025163">
    <property type="status" value="NOT_ANNOTATED_CDS"/>
    <property type="molecule type" value="Genomic_DNA"/>
</dbReference>
<dbReference type="HOGENOM" id="CLU_2267034_0_0_1"/>